<protein>
    <submittedName>
        <fullName evidence="2">Uncharacterized protein</fullName>
    </submittedName>
</protein>
<evidence type="ECO:0000256" key="1">
    <source>
        <dbReference type="SAM" id="MobiDB-lite"/>
    </source>
</evidence>
<sequence length="61" mass="6562">MDAAGQECGGGGGIRTHGTRKRTHAFQACALSHSATPPHSKSQDDYKPSIIMNVRQVRTQL</sequence>
<reference evidence="2" key="1">
    <citation type="submission" date="2018-05" db="EMBL/GenBank/DDBJ databases">
        <authorList>
            <person name="Lanie J.A."/>
            <person name="Ng W.-L."/>
            <person name="Kazmierczak K.M."/>
            <person name="Andrzejewski T.M."/>
            <person name="Davidsen T.M."/>
            <person name="Wayne K.J."/>
            <person name="Tettelin H."/>
            <person name="Glass J.I."/>
            <person name="Rusch D."/>
            <person name="Podicherti R."/>
            <person name="Tsui H.-C.T."/>
            <person name="Winkler M.E."/>
        </authorList>
    </citation>
    <scope>NUCLEOTIDE SEQUENCE</scope>
</reference>
<gene>
    <name evidence="2" type="ORF">METZ01_LOCUS336367</name>
</gene>
<feature type="region of interest" description="Disordered" evidence="1">
    <location>
        <begin position="1"/>
        <end position="51"/>
    </location>
</feature>
<evidence type="ECO:0000313" key="2">
    <source>
        <dbReference type="EMBL" id="SVC83513.1"/>
    </source>
</evidence>
<accession>A0A382QDA9</accession>
<organism evidence="2">
    <name type="scientific">marine metagenome</name>
    <dbReference type="NCBI Taxonomy" id="408172"/>
    <lineage>
        <taxon>unclassified sequences</taxon>
        <taxon>metagenomes</taxon>
        <taxon>ecological metagenomes</taxon>
    </lineage>
</organism>
<name>A0A382QDA9_9ZZZZ</name>
<proteinExistence type="predicted"/>
<dbReference type="AlphaFoldDB" id="A0A382QDA9"/>
<dbReference type="EMBL" id="UINC01113721">
    <property type="protein sequence ID" value="SVC83513.1"/>
    <property type="molecule type" value="Genomic_DNA"/>
</dbReference>